<sequence>MHQPARKLFLIPALICASLFIACNAHHQAIYTDFETTDSLPTQWNVINESGAFHAHSVEGVAKSGRRSLLLERHTAGGGRSVLAVTQIPVDFNGAQVEVSGYIKTENAQAGLFGLYLKVEGDPLWTQTEVMRDAKAGGTADWKKFTLTASLKKGARDIYLGVYHAGSGKVWADDLEVRIDGKPLSAVSRLALPPARLDTAFSIRTGIRLDSLTPAKADNLVRLGKVWGFLKYYHPAVAAGKYNWDAELFRVLPALLHSANRQAANKVMEKWVEGLPTVARDTAMKGIPPMVKLPPDLGWLADTALLGNALSGKLEVIRKAKREDEHYYVGLQSTGNASFNNELRYSHISPADDGYRLLALFRYWNYVQYYFPYRHLIGEDWHGVLVRFVPVFAKAEDAVSYQLAVLQLLTTIRDSHALLQGNTMAMDRSLGFHRIYADIREVEGRPTVVRPPVAVQGDALERGDVILQVNGTPVETLRKWWEPHLPASNDSHRSYAFAAELLRGKDSLFMLEVDRNGQKKTLQLVYDQAASRHPDNRLLLPEKPWTLLPGNIGYMYLRTLRKADIPEMMKQFFTARGIVIDLRGYPYEMYHHDICSYLTARAVPFHRSYGASVQEPGQFSYLQVKPVGGSNRYPYRGKVIVLVNEETQSRGEFFAMAFKAVPGVTIMGGPTAGTDGTVTDFYLPGGLKTRFTGDGICWPDGTESQRTGIVPDVPVRQTRKGVIEGKDELLEAALQRIQP</sequence>
<dbReference type="Gene3D" id="2.30.42.10">
    <property type="match status" value="1"/>
</dbReference>
<dbReference type="InterPro" id="IPR036034">
    <property type="entry name" value="PDZ_sf"/>
</dbReference>
<organism evidence="3 4">
    <name type="scientific">Chitinophaga pollutisoli</name>
    <dbReference type="NCBI Taxonomy" id="3133966"/>
    <lineage>
        <taxon>Bacteria</taxon>
        <taxon>Pseudomonadati</taxon>
        <taxon>Bacteroidota</taxon>
        <taxon>Chitinophagia</taxon>
        <taxon>Chitinophagales</taxon>
        <taxon>Chitinophagaceae</taxon>
        <taxon>Chitinophaga</taxon>
    </lineage>
</organism>
<evidence type="ECO:0000259" key="2">
    <source>
        <dbReference type="SMART" id="SM00245"/>
    </source>
</evidence>
<dbReference type="PANTHER" id="PTHR32060:SF30">
    <property type="entry name" value="CARBOXY-TERMINAL PROCESSING PROTEASE CTPA"/>
    <property type="match status" value="1"/>
</dbReference>
<evidence type="ECO:0000313" key="4">
    <source>
        <dbReference type="Proteomes" id="UP001485459"/>
    </source>
</evidence>
<dbReference type="Pfam" id="PF03572">
    <property type="entry name" value="Peptidase_S41"/>
    <property type="match status" value="1"/>
</dbReference>
<accession>A0ABZ2YKZ0</accession>
<reference evidence="4" key="1">
    <citation type="submission" date="2024-03" db="EMBL/GenBank/DDBJ databases">
        <title>Chitinophaga horti sp. nov., isolated from garden soil.</title>
        <authorList>
            <person name="Lee D.S."/>
            <person name="Han D.M."/>
            <person name="Baek J.H."/>
            <person name="Choi D.G."/>
            <person name="Jeon J.H."/>
            <person name="Jeon C.O."/>
        </authorList>
    </citation>
    <scope>NUCLEOTIDE SEQUENCE [LARGE SCALE GENOMIC DNA]</scope>
    <source>
        <strain evidence="4">GPA1</strain>
    </source>
</reference>
<feature type="chain" id="PRO_5047117952" evidence="1">
    <location>
        <begin position="28"/>
        <end position="739"/>
    </location>
</feature>
<keyword evidence="1" id="KW-0732">Signal</keyword>
<feature type="domain" description="Tail specific protease" evidence="2">
    <location>
        <begin position="494"/>
        <end position="716"/>
    </location>
</feature>
<gene>
    <name evidence="3" type="ORF">WJU16_20805</name>
</gene>
<dbReference type="PANTHER" id="PTHR32060">
    <property type="entry name" value="TAIL-SPECIFIC PROTEASE"/>
    <property type="match status" value="1"/>
</dbReference>
<keyword evidence="4" id="KW-1185">Reference proteome</keyword>
<dbReference type="InterPro" id="IPR029045">
    <property type="entry name" value="ClpP/crotonase-like_dom_sf"/>
</dbReference>
<dbReference type="PROSITE" id="PS51257">
    <property type="entry name" value="PROKAR_LIPOPROTEIN"/>
    <property type="match status" value="1"/>
</dbReference>
<dbReference type="EMBL" id="CP149822">
    <property type="protein sequence ID" value="WZN40411.1"/>
    <property type="molecule type" value="Genomic_DNA"/>
</dbReference>
<dbReference type="SUPFAM" id="SSF52096">
    <property type="entry name" value="ClpP/crotonase"/>
    <property type="match status" value="1"/>
</dbReference>
<feature type="signal peptide" evidence="1">
    <location>
        <begin position="1"/>
        <end position="27"/>
    </location>
</feature>
<dbReference type="Gene3D" id="3.90.226.10">
    <property type="entry name" value="2-enoyl-CoA Hydratase, Chain A, domain 1"/>
    <property type="match status" value="1"/>
</dbReference>
<dbReference type="SMART" id="SM00245">
    <property type="entry name" value="TSPc"/>
    <property type="match status" value="1"/>
</dbReference>
<evidence type="ECO:0000256" key="1">
    <source>
        <dbReference type="SAM" id="SignalP"/>
    </source>
</evidence>
<dbReference type="RefSeq" id="WP_341835334.1">
    <property type="nucleotide sequence ID" value="NZ_CP149822.1"/>
</dbReference>
<proteinExistence type="predicted"/>
<dbReference type="InterPro" id="IPR005151">
    <property type="entry name" value="Tail-specific_protease"/>
</dbReference>
<dbReference type="Proteomes" id="UP001485459">
    <property type="component" value="Chromosome"/>
</dbReference>
<evidence type="ECO:0000313" key="3">
    <source>
        <dbReference type="EMBL" id="WZN40411.1"/>
    </source>
</evidence>
<name>A0ABZ2YKZ0_9BACT</name>
<dbReference type="CDD" id="cd07562">
    <property type="entry name" value="Peptidase_S41_TRI"/>
    <property type="match status" value="1"/>
</dbReference>
<dbReference type="Gene3D" id="2.60.120.260">
    <property type="entry name" value="Galactose-binding domain-like"/>
    <property type="match status" value="1"/>
</dbReference>
<protein>
    <submittedName>
        <fullName evidence="3">S41 family peptidase</fullName>
    </submittedName>
</protein>